<evidence type="ECO:0000256" key="4">
    <source>
        <dbReference type="ARBA" id="ARBA00022679"/>
    </source>
</evidence>
<keyword evidence="5" id="KW-0472">Membrane</keyword>
<dbReference type="RefSeq" id="WP_111741915.1">
    <property type="nucleotide sequence ID" value="NZ_LR698987.1"/>
</dbReference>
<dbReference type="GO" id="GO:0005886">
    <property type="term" value="C:plasma membrane"/>
    <property type="evidence" value="ECO:0007669"/>
    <property type="project" value="UniProtKB-SubCell"/>
</dbReference>
<dbReference type="InterPro" id="IPR004960">
    <property type="entry name" value="LipA_acyltrans"/>
</dbReference>
<dbReference type="Pfam" id="PF00535">
    <property type="entry name" value="Glycos_transf_2"/>
    <property type="match status" value="1"/>
</dbReference>
<dbReference type="PANTHER" id="PTHR10859:SF91">
    <property type="entry name" value="DOLICHYL-PHOSPHATE BETA-GLUCOSYLTRANSFERASE"/>
    <property type="match status" value="1"/>
</dbReference>
<dbReference type="InterPro" id="IPR029044">
    <property type="entry name" value="Nucleotide-diphossugar_trans"/>
</dbReference>
<proteinExistence type="predicted"/>
<dbReference type="CDD" id="cd04179">
    <property type="entry name" value="DPM_DPG-synthase_like"/>
    <property type="match status" value="1"/>
</dbReference>
<evidence type="ECO:0000256" key="1">
    <source>
        <dbReference type="ARBA" id="ARBA00004533"/>
    </source>
</evidence>
<keyword evidence="3" id="KW-0997">Cell inner membrane</keyword>
<name>A0A2X4V064_9GAMM</name>
<dbReference type="InterPro" id="IPR001173">
    <property type="entry name" value="Glyco_trans_2-like"/>
</dbReference>
<evidence type="ECO:0000256" key="5">
    <source>
        <dbReference type="ARBA" id="ARBA00023136"/>
    </source>
</evidence>
<organism evidence="8 9">
    <name type="scientific">Leminorella richardii</name>
    <dbReference type="NCBI Taxonomy" id="158841"/>
    <lineage>
        <taxon>Bacteria</taxon>
        <taxon>Pseudomonadati</taxon>
        <taxon>Pseudomonadota</taxon>
        <taxon>Gammaproteobacteria</taxon>
        <taxon>Enterobacterales</taxon>
        <taxon>Budviciaceae</taxon>
        <taxon>Leminorella</taxon>
    </lineage>
</organism>
<dbReference type="OrthoDB" id="9808633at2"/>
<dbReference type="CDD" id="cd07984">
    <property type="entry name" value="LPLAT_LABLAT-like"/>
    <property type="match status" value="1"/>
</dbReference>
<keyword evidence="6" id="KW-0012">Acyltransferase</keyword>
<evidence type="ECO:0000313" key="8">
    <source>
        <dbReference type="EMBL" id="SQI44451.1"/>
    </source>
</evidence>
<accession>A0A2X4V064</accession>
<evidence type="ECO:0000256" key="3">
    <source>
        <dbReference type="ARBA" id="ARBA00022519"/>
    </source>
</evidence>
<evidence type="ECO:0000256" key="2">
    <source>
        <dbReference type="ARBA" id="ARBA00022475"/>
    </source>
</evidence>
<dbReference type="GO" id="GO:0016746">
    <property type="term" value="F:acyltransferase activity"/>
    <property type="evidence" value="ECO:0007669"/>
    <property type="project" value="UniProtKB-KW"/>
</dbReference>
<evidence type="ECO:0000256" key="6">
    <source>
        <dbReference type="ARBA" id="ARBA00023315"/>
    </source>
</evidence>
<gene>
    <name evidence="8" type="ORF">NCTC12151_03687</name>
</gene>
<reference evidence="8 9" key="1">
    <citation type="submission" date="2018-06" db="EMBL/GenBank/DDBJ databases">
        <authorList>
            <consortium name="Pathogen Informatics"/>
            <person name="Doyle S."/>
        </authorList>
    </citation>
    <scope>NUCLEOTIDE SEQUENCE [LARGE SCALE GENOMIC DNA]</scope>
    <source>
        <strain evidence="8 9">NCTC12151</strain>
    </source>
</reference>
<dbReference type="SUPFAM" id="SSF53448">
    <property type="entry name" value="Nucleotide-diphospho-sugar transferases"/>
    <property type="match status" value="1"/>
</dbReference>
<dbReference type="AlphaFoldDB" id="A0A2X4V064"/>
<dbReference type="EMBL" id="LS483470">
    <property type="protein sequence ID" value="SQI44451.1"/>
    <property type="molecule type" value="Genomic_DNA"/>
</dbReference>
<dbReference type="GO" id="GO:0009247">
    <property type="term" value="P:glycolipid biosynthetic process"/>
    <property type="evidence" value="ECO:0007669"/>
    <property type="project" value="UniProtKB-ARBA"/>
</dbReference>
<protein>
    <submittedName>
        <fullName evidence="8">N-glycosyltransferase</fullName>
    </submittedName>
</protein>
<keyword evidence="4 8" id="KW-0808">Transferase</keyword>
<evidence type="ECO:0000259" key="7">
    <source>
        <dbReference type="Pfam" id="PF00535"/>
    </source>
</evidence>
<keyword evidence="2" id="KW-1003">Cell membrane</keyword>
<dbReference type="PANTHER" id="PTHR10859">
    <property type="entry name" value="GLYCOSYL TRANSFERASE"/>
    <property type="match status" value="1"/>
</dbReference>
<dbReference type="Gene3D" id="3.90.550.10">
    <property type="entry name" value="Spore Coat Polysaccharide Biosynthesis Protein SpsA, Chain A"/>
    <property type="match status" value="1"/>
</dbReference>
<dbReference type="KEGG" id="lri:NCTC12151_03687"/>
<keyword evidence="9" id="KW-1185">Reference proteome</keyword>
<comment type="subcellular location">
    <subcellularLocation>
        <location evidence="1">Cell inner membrane</location>
    </subcellularLocation>
</comment>
<dbReference type="GO" id="GO:0006487">
    <property type="term" value="P:protein N-linked glycosylation"/>
    <property type="evidence" value="ECO:0007669"/>
    <property type="project" value="TreeGrafter"/>
</dbReference>
<sequence>MPVENAFNPCLVVPCYNHGSTMDGVLQQLETFSLHCIIVDDGSQKDTADELDRIGQAYSWVTLVRHPHNQGKGGAVLSGLREAARLGYSHGLQVDADGQHFLDDVPRLLAEAHSHPHEIISGQPIYDDSVPKSRLYSRYITHVWVWIETLSLSIRDSMCGFRVYPIAEVLSLADRVALGQRMDFDTEIMVRLYWEGTASRFVPTKVIYPENGVSHFDVWRDNLRISWMHTRLFLSMLPRMPSLIARRFNRQTHWSETSERKGLWGIRLMVKTYRLFGRSAFNLLLYPVIGFYWLTGVRQRKESERYLDRLKDTARHKGVQLPANLTSYRHFMRFGEAMLDKLACWLGDIRLEQVDFPDRLACLEQMSSKQGTLILGSHLGDLEVCRALGELSFDVKINALVFTQHAARFNQVMNEVNPRSNVNLIQVDNLGPDTAILLKQKLDDGEWVAIVGDRTPIGVAHSDRDQRLVWADFLGYPAPFPQGPFILASVLRCPVYLMFGLKPNGKFRIHFEPFANPLVLPRAERQQALQETIERYAQRLEHYCLSSPLDWFNFYDFWRLNSPQKNAPQKNKEPHRRHDA</sequence>
<feature type="domain" description="Glycosyltransferase 2-like" evidence="7">
    <location>
        <begin position="11"/>
        <end position="134"/>
    </location>
</feature>
<evidence type="ECO:0000313" key="9">
    <source>
        <dbReference type="Proteomes" id="UP000249005"/>
    </source>
</evidence>
<dbReference type="Proteomes" id="UP000249005">
    <property type="component" value="Chromosome 1"/>
</dbReference>